<gene>
    <name evidence="1" type="ORF">FEM48_Zijuj07G0006400</name>
</gene>
<dbReference type="AlphaFoldDB" id="A0A978V1F0"/>
<name>A0A978V1F0_ZIZJJ</name>
<accession>A0A978V1F0</accession>
<evidence type="ECO:0000313" key="2">
    <source>
        <dbReference type="Proteomes" id="UP000813462"/>
    </source>
</evidence>
<reference evidence="1" key="1">
    <citation type="journal article" date="2021" name="Front. Plant Sci.">
        <title>Chromosome-Scale Genome Assembly for Chinese Sour Jujube and Insights Into Its Genome Evolution and Domestication Signature.</title>
        <authorList>
            <person name="Shen L.-Y."/>
            <person name="Luo H."/>
            <person name="Wang X.-L."/>
            <person name="Wang X.-M."/>
            <person name="Qiu X.-J."/>
            <person name="Liu H."/>
            <person name="Zhou S.-S."/>
            <person name="Jia K.-H."/>
            <person name="Nie S."/>
            <person name="Bao Y.-T."/>
            <person name="Zhang R.-G."/>
            <person name="Yun Q.-Z."/>
            <person name="Chai Y.-H."/>
            <person name="Lu J.-Y."/>
            <person name="Li Y."/>
            <person name="Zhao S.-W."/>
            <person name="Mao J.-F."/>
            <person name="Jia S.-G."/>
            <person name="Mao Y.-M."/>
        </authorList>
    </citation>
    <scope>NUCLEOTIDE SEQUENCE</scope>
    <source>
        <strain evidence="1">AT0</strain>
        <tissue evidence="1">Leaf</tissue>
    </source>
</reference>
<protein>
    <submittedName>
        <fullName evidence="1">Uncharacterized protein</fullName>
    </submittedName>
</protein>
<dbReference type="EMBL" id="JAEACU010000007">
    <property type="protein sequence ID" value="KAH7521183.1"/>
    <property type="molecule type" value="Genomic_DNA"/>
</dbReference>
<evidence type="ECO:0000313" key="1">
    <source>
        <dbReference type="EMBL" id="KAH7521183.1"/>
    </source>
</evidence>
<proteinExistence type="predicted"/>
<dbReference type="Proteomes" id="UP000813462">
    <property type="component" value="Unassembled WGS sequence"/>
</dbReference>
<comment type="caution">
    <text evidence="1">The sequence shown here is derived from an EMBL/GenBank/DDBJ whole genome shotgun (WGS) entry which is preliminary data.</text>
</comment>
<organism evidence="1 2">
    <name type="scientific">Ziziphus jujuba var. spinosa</name>
    <dbReference type="NCBI Taxonomy" id="714518"/>
    <lineage>
        <taxon>Eukaryota</taxon>
        <taxon>Viridiplantae</taxon>
        <taxon>Streptophyta</taxon>
        <taxon>Embryophyta</taxon>
        <taxon>Tracheophyta</taxon>
        <taxon>Spermatophyta</taxon>
        <taxon>Magnoliopsida</taxon>
        <taxon>eudicotyledons</taxon>
        <taxon>Gunneridae</taxon>
        <taxon>Pentapetalae</taxon>
        <taxon>rosids</taxon>
        <taxon>fabids</taxon>
        <taxon>Rosales</taxon>
        <taxon>Rhamnaceae</taxon>
        <taxon>Paliureae</taxon>
        <taxon>Ziziphus</taxon>
    </lineage>
</organism>
<sequence length="98" mass="10971">MDPIANGNDYCCSYSPLQIERAAVGLNCGRFANCECSGCLHYIARYEDCFYGQKLDANINSTYLKDVSHIHHPFHQAHPLAILFKLPDNIGSDFTGCR</sequence>